<proteinExistence type="predicted"/>
<evidence type="ECO:0000256" key="1">
    <source>
        <dbReference type="SAM" id="Phobius"/>
    </source>
</evidence>
<organism evidence="2 3">
    <name type="scientific">Devosia psychrophila</name>
    <dbReference type="NCBI Taxonomy" id="728005"/>
    <lineage>
        <taxon>Bacteria</taxon>
        <taxon>Pseudomonadati</taxon>
        <taxon>Pseudomonadota</taxon>
        <taxon>Alphaproteobacteria</taxon>
        <taxon>Hyphomicrobiales</taxon>
        <taxon>Devosiaceae</taxon>
        <taxon>Devosia</taxon>
    </lineage>
</organism>
<keyword evidence="1" id="KW-0472">Membrane</keyword>
<comment type="caution">
    <text evidence="2">The sequence shown here is derived from an EMBL/GenBank/DDBJ whole genome shotgun (WGS) entry which is preliminary data.</text>
</comment>
<reference evidence="2 3" key="1">
    <citation type="submission" date="2015-03" db="EMBL/GenBank/DDBJ databases">
        <authorList>
            <person name="Lepp D."/>
            <person name="Hassan Y.I."/>
            <person name="Li X.-Z."/>
            <person name="Zhou T."/>
        </authorList>
    </citation>
    <scope>NUCLEOTIDE SEQUENCE [LARGE SCALE GENOMIC DNA]</scope>
    <source>
        <strain evidence="2 3">Cr7-05</strain>
    </source>
</reference>
<sequence length="202" mass="21744">MLRLSDRSPLTLGVYALAAILALFELAVLWQGLHPQVSDDYRAYYIDRSTTCLPQPVIGAYIVGTKLDLRSGGDDTRELRPCGWDGPAGDGMHSVGETSLLRFELGRPQALNLMLELTGTALPGPATQHVAISANDTPLGTIEVAPDQTDSFTLPIPREAIADDGTLTIRLDYPDAISPGPRTANTYWRSVKLTAASLVAQK</sequence>
<feature type="transmembrane region" description="Helical" evidence="1">
    <location>
        <begin position="12"/>
        <end position="33"/>
    </location>
</feature>
<dbReference type="Proteomes" id="UP000033519">
    <property type="component" value="Unassembled WGS sequence"/>
</dbReference>
<gene>
    <name evidence="2" type="ORF">WH91_07225</name>
</gene>
<protein>
    <submittedName>
        <fullName evidence="2">Uncharacterized protein</fullName>
    </submittedName>
</protein>
<keyword evidence="1" id="KW-1133">Transmembrane helix</keyword>
<evidence type="ECO:0000313" key="2">
    <source>
        <dbReference type="EMBL" id="KKC33641.1"/>
    </source>
</evidence>
<keyword evidence="1" id="KW-0812">Transmembrane</keyword>
<name>A0ABR5E047_9HYPH</name>
<evidence type="ECO:0000313" key="3">
    <source>
        <dbReference type="Proteomes" id="UP000033519"/>
    </source>
</evidence>
<keyword evidence="3" id="KW-1185">Reference proteome</keyword>
<accession>A0ABR5E047</accession>
<dbReference type="EMBL" id="LAPV01000085">
    <property type="protein sequence ID" value="KKC33641.1"/>
    <property type="molecule type" value="Genomic_DNA"/>
</dbReference>